<dbReference type="InterPro" id="IPR013785">
    <property type="entry name" value="Aldolase_TIM"/>
</dbReference>
<name>A0A829BWD6_STRMG</name>
<dbReference type="EMBL" id="AHSR01000016">
    <property type="protein sequence ID" value="EMC24676.1"/>
    <property type="molecule type" value="Genomic_DNA"/>
</dbReference>
<reference evidence="1 2" key="1">
    <citation type="journal article" date="2013" name="Mol. Biol. Evol.">
        <title>Evolutionary and population genomics of the cavity causing bacteria Streptococcus mutans.</title>
        <authorList>
            <person name="Cornejo O.E."/>
            <person name="Lefebure T."/>
            <person name="Pavinski Bitar P.D."/>
            <person name="Lang P."/>
            <person name="Richards V.P."/>
            <person name="Eilertson K."/>
            <person name="Do T."/>
            <person name="Beighton D."/>
            <person name="Zeng L."/>
            <person name="Ahn S.J."/>
            <person name="Burne R.A."/>
            <person name="Siepel A."/>
            <person name="Bustamante C.D."/>
            <person name="Stanhope M.J."/>
        </authorList>
    </citation>
    <scope>NUCLEOTIDE SEQUENCE [LARGE SCALE GENOMIC DNA]</scope>
    <source>
        <strain evidence="1 2">SM6</strain>
    </source>
</reference>
<accession>A0A829BWD6</accession>
<evidence type="ECO:0000313" key="2">
    <source>
        <dbReference type="Proteomes" id="UP000011676"/>
    </source>
</evidence>
<sequence length="32" mass="3723">PEVFGKSITDPCLGWENTQQLIYEIYHTLKAK</sequence>
<dbReference type="AlphaFoldDB" id="A0A829BWD6"/>
<feature type="non-terminal residue" evidence="1">
    <location>
        <position position="1"/>
    </location>
</feature>
<organism evidence="1 2">
    <name type="scientific">Streptococcus mutans SM6</name>
    <dbReference type="NCBI Taxonomy" id="857119"/>
    <lineage>
        <taxon>Bacteria</taxon>
        <taxon>Bacillati</taxon>
        <taxon>Bacillota</taxon>
        <taxon>Bacilli</taxon>
        <taxon>Lactobacillales</taxon>
        <taxon>Streptococcaceae</taxon>
        <taxon>Streptococcus</taxon>
    </lineage>
</organism>
<dbReference type="Gene3D" id="3.20.20.70">
    <property type="entry name" value="Aldolase class I"/>
    <property type="match status" value="1"/>
</dbReference>
<dbReference type="Proteomes" id="UP000011676">
    <property type="component" value="Unassembled WGS sequence"/>
</dbReference>
<evidence type="ECO:0000313" key="1">
    <source>
        <dbReference type="EMBL" id="EMC24676.1"/>
    </source>
</evidence>
<protein>
    <submittedName>
        <fullName evidence="1">Putative DAHP synthase</fullName>
    </submittedName>
</protein>
<gene>
    <name evidence="1" type="ORF">SMU82_04146</name>
</gene>
<proteinExistence type="predicted"/>
<comment type="caution">
    <text evidence="1">The sequence shown here is derived from an EMBL/GenBank/DDBJ whole genome shotgun (WGS) entry which is preliminary data.</text>
</comment>
<dbReference type="SUPFAM" id="SSF51569">
    <property type="entry name" value="Aldolase"/>
    <property type="match status" value="1"/>
</dbReference>